<dbReference type="RefSeq" id="WP_251798166.1">
    <property type="nucleotide sequence ID" value="NZ_JAMQOL010000015.1"/>
</dbReference>
<dbReference type="EMBL" id="JAMQOL010000015">
    <property type="protein sequence ID" value="MCM4078327.1"/>
    <property type="molecule type" value="Genomic_DNA"/>
</dbReference>
<comment type="caution">
    <text evidence="6">The sequence shown here is derived from an EMBL/GenBank/DDBJ whole genome shotgun (WGS) entry which is preliminary data.</text>
</comment>
<evidence type="ECO:0000313" key="6">
    <source>
        <dbReference type="EMBL" id="MCM4078327.1"/>
    </source>
</evidence>
<organism evidence="6 7">
    <name type="scientific">Paractinoplanes hotanensis</name>
    <dbReference type="NCBI Taxonomy" id="2906497"/>
    <lineage>
        <taxon>Bacteria</taxon>
        <taxon>Bacillati</taxon>
        <taxon>Actinomycetota</taxon>
        <taxon>Actinomycetes</taxon>
        <taxon>Micromonosporales</taxon>
        <taxon>Micromonosporaceae</taxon>
        <taxon>Paractinoplanes</taxon>
    </lineage>
</organism>
<evidence type="ECO:0000256" key="3">
    <source>
        <dbReference type="ARBA" id="ARBA00023163"/>
    </source>
</evidence>
<proteinExistence type="predicted"/>
<evidence type="ECO:0000256" key="4">
    <source>
        <dbReference type="SAM" id="MobiDB-lite"/>
    </source>
</evidence>
<dbReference type="SMART" id="SM00342">
    <property type="entry name" value="HTH_ARAC"/>
    <property type="match status" value="1"/>
</dbReference>
<dbReference type="Gene3D" id="1.10.10.60">
    <property type="entry name" value="Homeodomain-like"/>
    <property type="match status" value="2"/>
</dbReference>
<evidence type="ECO:0000313" key="7">
    <source>
        <dbReference type="Proteomes" id="UP001523216"/>
    </source>
</evidence>
<dbReference type="SUPFAM" id="SSF51182">
    <property type="entry name" value="RmlC-like cupins"/>
    <property type="match status" value="1"/>
</dbReference>
<name>A0ABT0XX85_9ACTN</name>
<evidence type="ECO:0000256" key="2">
    <source>
        <dbReference type="ARBA" id="ARBA00023125"/>
    </source>
</evidence>
<dbReference type="InterPro" id="IPR018060">
    <property type="entry name" value="HTH_AraC"/>
</dbReference>
<dbReference type="PANTHER" id="PTHR46796">
    <property type="entry name" value="HTH-TYPE TRANSCRIPTIONAL ACTIVATOR RHAS-RELATED"/>
    <property type="match status" value="1"/>
</dbReference>
<dbReference type="InterPro" id="IPR018062">
    <property type="entry name" value="HTH_AraC-typ_CS"/>
</dbReference>
<dbReference type="Proteomes" id="UP001523216">
    <property type="component" value="Unassembled WGS sequence"/>
</dbReference>
<gene>
    <name evidence="6" type="ORF">LXN57_12200</name>
</gene>
<dbReference type="PANTHER" id="PTHR46796:SF7">
    <property type="entry name" value="ARAC FAMILY TRANSCRIPTIONAL REGULATOR"/>
    <property type="match status" value="1"/>
</dbReference>
<dbReference type="InterPro" id="IPR011051">
    <property type="entry name" value="RmlC_Cupin_sf"/>
</dbReference>
<protein>
    <submittedName>
        <fullName evidence="6">AraC family transcriptional regulator</fullName>
    </submittedName>
</protein>
<accession>A0ABT0XX85</accession>
<feature type="domain" description="HTH araC/xylS-type" evidence="5">
    <location>
        <begin position="215"/>
        <end position="313"/>
    </location>
</feature>
<dbReference type="Pfam" id="PF12833">
    <property type="entry name" value="HTH_18"/>
    <property type="match status" value="1"/>
</dbReference>
<dbReference type="InterPro" id="IPR032783">
    <property type="entry name" value="AraC_lig"/>
</dbReference>
<evidence type="ECO:0000256" key="1">
    <source>
        <dbReference type="ARBA" id="ARBA00023015"/>
    </source>
</evidence>
<evidence type="ECO:0000259" key="5">
    <source>
        <dbReference type="PROSITE" id="PS01124"/>
    </source>
</evidence>
<feature type="region of interest" description="Disordered" evidence="4">
    <location>
        <begin position="306"/>
        <end position="330"/>
    </location>
</feature>
<keyword evidence="1" id="KW-0805">Transcription regulation</keyword>
<sequence>MTRRTVPPPADPLGEALHLLRITGTLYCRAELTAPWGVAVPHLDGLMAMLVVTHGEAVLEVDGLPSLTLRPQELALIPHGVPHKIRSAPGAPTLPLFELPVEQISERCELMRHGGGGALTRITYCSMRPDHVTADRLVARLPRVLRLNTWADDGGWLQSTLNLIGTEAARLRPGGETVLTRLADVLVVQAIRSWLDTAPEARQGWLAALRDEHIGRAMAVLHRAPEAPWTVESLAGEAAMSRSAFSARFTALVGEPVMQYVTQWRMQLARTHLQQTREPLSQIARRFGYASEAAFSRAFSRTFGSPPGRFRPPHGQPPNVSELRHGLRVP</sequence>
<dbReference type="InterPro" id="IPR020449">
    <property type="entry name" value="Tscrpt_reg_AraC-type_HTH"/>
</dbReference>
<dbReference type="Pfam" id="PF12852">
    <property type="entry name" value="Cupin_6"/>
    <property type="match status" value="1"/>
</dbReference>
<dbReference type="SUPFAM" id="SSF46689">
    <property type="entry name" value="Homeodomain-like"/>
    <property type="match status" value="2"/>
</dbReference>
<dbReference type="InterPro" id="IPR009057">
    <property type="entry name" value="Homeodomain-like_sf"/>
</dbReference>
<keyword evidence="7" id="KW-1185">Reference proteome</keyword>
<keyword evidence="2" id="KW-0238">DNA-binding</keyword>
<dbReference type="PROSITE" id="PS00041">
    <property type="entry name" value="HTH_ARAC_FAMILY_1"/>
    <property type="match status" value="1"/>
</dbReference>
<dbReference type="PRINTS" id="PR00032">
    <property type="entry name" value="HTHARAC"/>
</dbReference>
<reference evidence="6 7" key="1">
    <citation type="submission" date="2022-06" db="EMBL/GenBank/DDBJ databases">
        <title>Actinoplanes abujensis sp. nov., isolated from Nigerian arid soil.</title>
        <authorList>
            <person name="Ding P."/>
        </authorList>
    </citation>
    <scope>NUCLEOTIDE SEQUENCE [LARGE SCALE GENOMIC DNA]</scope>
    <source>
        <strain evidence="7">TRM88002</strain>
    </source>
</reference>
<keyword evidence="3" id="KW-0804">Transcription</keyword>
<dbReference type="PROSITE" id="PS01124">
    <property type="entry name" value="HTH_ARAC_FAMILY_2"/>
    <property type="match status" value="1"/>
</dbReference>
<dbReference type="InterPro" id="IPR050204">
    <property type="entry name" value="AraC_XylS_family_regulators"/>
</dbReference>